<dbReference type="PANTHER" id="PTHR12751:SF6">
    <property type="entry name" value="PHOSPHATASE AND ACTIN REGULATOR 1"/>
    <property type="match status" value="1"/>
</dbReference>
<reference evidence="7 8" key="1">
    <citation type="submission" date="2021-07" db="EMBL/GenBank/DDBJ databases">
        <authorList>
            <person name="Palmer J.M."/>
        </authorList>
    </citation>
    <scope>NUCLEOTIDE SEQUENCE [LARGE SCALE GENOMIC DNA]</scope>
    <source>
        <strain evidence="7 8">AT_MEX2019</strain>
        <tissue evidence="7">Muscle</tissue>
    </source>
</reference>
<dbReference type="PANTHER" id="PTHR12751">
    <property type="entry name" value="PHOSPHATASE AND ACTIN REGULATOR PHACTR"/>
    <property type="match status" value="1"/>
</dbReference>
<keyword evidence="5" id="KW-0650">Protein phosphatase inhibitor</keyword>
<evidence type="ECO:0000313" key="7">
    <source>
        <dbReference type="EMBL" id="MED6251577.1"/>
    </source>
</evidence>
<comment type="subcellular location">
    <subcellularLocation>
        <location evidence="2">Cytoplasm</location>
    </subcellularLocation>
    <subcellularLocation>
        <location evidence="1">Nucleus</location>
    </subcellularLocation>
</comment>
<evidence type="ECO:0000256" key="2">
    <source>
        <dbReference type="ARBA" id="ARBA00004496"/>
    </source>
</evidence>
<sequence>MFKTAHYPAVDPAPTIMHGAWLSTGCRGNTPVAVEKPKKKAFNLVKIMSLSNKKDHGQNPQQQQQQHHNNNMPFTIHCQIGREIKHICSNCSRGNNTKDADEVERLSAMRSESLVSGTHTPPIRHRSKFATLGRLLKPWKWRKKKSEKFKQASAAGSNPAAAYADAIMDN</sequence>
<evidence type="ECO:0000313" key="8">
    <source>
        <dbReference type="Proteomes" id="UP001345963"/>
    </source>
</evidence>
<protein>
    <recommendedName>
        <fullName evidence="9">Phosphatase and actin regulator 1</fullName>
    </recommendedName>
</protein>
<evidence type="ECO:0000256" key="4">
    <source>
        <dbReference type="ARBA" id="ARBA00023242"/>
    </source>
</evidence>
<evidence type="ECO:0000256" key="5">
    <source>
        <dbReference type="ARBA" id="ARBA00023272"/>
    </source>
</evidence>
<keyword evidence="8" id="KW-1185">Reference proteome</keyword>
<evidence type="ECO:0008006" key="9">
    <source>
        <dbReference type="Google" id="ProtNLM"/>
    </source>
</evidence>
<dbReference type="Proteomes" id="UP001345963">
    <property type="component" value="Unassembled WGS sequence"/>
</dbReference>
<evidence type="ECO:0000256" key="3">
    <source>
        <dbReference type="ARBA" id="ARBA00022490"/>
    </source>
</evidence>
<keyword evidence="4" id="KW-0539">Nucleus</keyword>
<accession>A0ABU7BLP1</accession>
<dbReference type="PROSITE" id="PS51257">
    <property type="entry name" value="PROKAR_LIPOPROTEIN"/>
    <property type="match status" value="1"/>
</dbReference>
<evidence type="ECO:0000256" key="6">
    <source>
        <dbReference type="SAM" id="MobiDB-lite"/>
    </source>
</evidence>
<keyword evidence="3" id="KW-0963">Cytoplasm</keyword>
<gene>
    <name evidence="7" type="ORF">ATANTOWER_032975</name>
</gene>
<evidence type="ECO:0000256" key="1">
    <source>
        <dbReference type="ARBA" id="ARBA00004123"/>
    </source>
</evidence>
<name>A0ABU7BLP1_9TELE</name>
<dbReference type="EMBL" id="JAHUTI010060008">
    <property type="protein sequence ID" value="MED6251577.1"/>
    <property type="molecule type" value="Genomic_DNA"/>
</dbReference>
<organism evidence="7 8">
    <name type="scientific">Ataeniobius toweri</name>
    <dbReference type="NCBI Taxonomy" id="208326"/>
    <lineage>
        <taxon>Eukaryota</taxon>
        <taxon>Metazoa</taxon>
        <taxon>Chordata</taxon>
        <taxon>Craniata</taxon>
        <taxon>Vertebrata</taxon>
        <taxon>Euteleostomi</taxon>
        <taxon>Actinopterygii</taxon>
        <taxon>Neopterygii</taxon>
        <taxon>Teleostei</taxon>
        <taxon>Neoteleostei</taxon>
        <taxon>Acanthomorphata</taxon>
        <taxon>Ovalentaria</taxon>
        <taxon>Atherinomorphae</taxon>
        <taxon>Cyprinodontiformes</taxon>
        <taxon>Goodeidae</taxon>
        <taxon>Ataeniobius</taxon>
    </lineage>
</organism>
<feature type="compositionally biased region" description="Low complexity" evidence="6">
    <location>
        <begin position="152"/>
        <end position="170"/>
    </location>
</feature>
<proteinExistence type="predicted"/>
<comment type="caution">
    <text evidence="7">The sequence shown here is derived from an EMBL/GenBank/DDBJ whole genome shotgun (WGS) entry which is preliminary data.</text>
</comment>
<feature type="region of interest" description="Disordered" evidence="6">
    <location>
        <begin position="150"/>
        <end position="170"/>
    </location>
</feature>